<dbReference type="InParanoid" id="A0A0G4EPZ0"/>
<organism evidence="3 4">
    <name type="scientific">Vitrella brassicaformis (strain CCMP3155)</name>
    <dbReference type="NCBI Taxonomy" id="1169540"/>
    <lineage>
        <taxon>Eukaryota</taxon>
        <taxon>Sar</taxon>
        <taxon>Alveolata</taxon>
        <taxon>Colpodellida</taxon>
        <taxon>Vitrellaceae</taxon>
        <taxon>Vitrella</taxon>
    </lineage>
</organism>
<feature type="transmembrane region" description="Helical" evidence="2">
    <location>
        <begin position="463"/>
        <end position="483"/>
    </location>
</feature>
<dbReference type="VEuPathDB" id="CryptoDB:Vbra_12599"/>
<reference evidence="3 4" key="1">
    <citation type="submission" date="2014-11" db="EMBL/GenBank/DDBJ databases">
        <authorList>
            <person name="Zhu J."/>
            <person name="Qi W."/>
            <person name="Song R."/>
        </authorList>
    </citation>
    <scope>NUCLEOTIDE SEQUENCE [LARGE SCALE GENOMIC DNA]</scope>
</reference>
<feature type="compositionally biased region" description="Basic and acidic residues" evidence="1">
    <location>
        <begin position="542"/>
        <end position="551"/>
    </location>
</feature>
<feature type="compositionally biased region" description="Polar residues" evidence="1">
    <location>
        <begin position="606"/>
        <end position="625"/>
    </location>
</feature>
<accession>A0A0G4EPZ0</accession>
<keyword evidence="2" id="KW-0812">Transmembrane</keyword>
<feature type="transmembrane region" description="Helical" evidence="2">
    <location>
        <begin position="87"/>
        <end position="104"/>
    </location>
</feature>
<evidence type="ECO:0000313" key="4">
    <source>
        <dbReference type="Proteomes" id="UP000041254"/>
    </source>
</evidence>
<gene>
    <name evidence="3" type="ORF">Vbra_12599</name>
</gene>
<keyword evidence="2" id="KW-1133">Transmembrane helix</keyword>
<evidence type="ECO:0000256" key="2">
    <source>
        <dbReference type="SAM" id="Phobius"/>
    </source>
</evidence>
<dbReference type="Proteomes" id="UP000041254">
    <property type="component" value="Unassembled WGS sequence"/>
</dbReference>
<feature type="transmembrane region" description="Helical" evidence="2">
    <location>
        <begin position="427"/>
        <end position="451"/>
    </location>
</feature>
<sequence length="717" mass="80783">MAKGKFKKLRDTTLSRKATSTFGSKARDTDEVAFSFQQFFIDLVGHILYRQFLFPCYPVMWLLYGGRKGGWMAMKNRHFLSFSWHSWLPLLTVVFYMISFYTYVLGRPASVYAIEILHMVLVVHLHSFTVAVKYGFVSRRSFRERRERMIDNNEYEEEMLISGWLNVKPCRACAELRAATERLKVDPNARLRFAIAEDNEGFEDTQQLMHFLSGDPKDFYHCKHLRPSQLPPDDIEQGTANDTTTDTTTNTSSSLPRAPSEVRKRTATSSVCTELVLYDLPMIKVAHYIVANVIQYGRVAKHTMVGLGVIAFLTTLFPGIARMVNGYGFFGSDAASYVVVACGIVPIFFYTWVNYMFLITAHADFARRCTLMACCGGLLTRDEEDKEREVLQARGMGALPVLDLADVSTVRTFLTLRRVLKDWGRRYLQRITMFIGCFFVVNVALIAWFLYELYARKVFEIQTVIIAGTHNLLLGAIFIFLVFNGMTINKSGERHSFLLVRHQDRIAAMIQLRLKELAGERWPHSGEEDDPADDPAAAADSDTNKKTAEERAKCVVDRVEHAGTASQALPTVASLPPAVRSSTRADSITSDTTSSKTLDGLLSPRQLPTQPSSSLKWTKADTNLSALPPPSSESQQLQTQQPSSYNQVMQVDPVLYELTLAKDRLQMLEHEIKLDGDEAPISILGFKAEMELLRAVSVIPIATVTAISEFWLNERGA</sequence>
<dbReference type="OMA" id="IHAVEGQ"/>
<name>A0A0G4EPZ0_VITBC</name>
<feature type="region of interest" description="Disordered" evidence="1">
    <location>
        <begin position="521"/>
        <end position="551"/>
    </location>
</feature>
<feature type="compositionally biased region" description="Low complexity" evidence="1">
    <location>
        <begin position="241"/>
        <end position="254"/>
    </location>
</feature>
<dbReference type="PhylomeDB" id="A0A0G4EPZ0"/>
<evidence type="ECO:0000313" key="3">
    <source>
        <dbReference type="EMBL" id="CEL99489.1"/>
    </source>
</evidence>
<keyword evidence="2" id="KW-0472">Membrane</keyword>
<dbReference type="OrthoDB" id="423206at2759"/>
<evidence type="ECO:0000256" key="1">
    <source>
        <dbReference type="SAM" id="MobiDB-lite"/>
    </source>
</evidence>
<feature type="region of interest" description="Disordered" evidence="1">
    <location>
        <begin position="567"/>
        <end position="643"/>
    </location>
</feature>
<proteinExistence type="predicted"/>
<feature type="region of interest" description="Disordered" evidence="1">
    <location>
        <begin position="227"/>
        <end position="263"/>
    </location>
</feature>
<feature type="transmembrane region" description="Helical" evidence="2">
    <location>
        <begin position="116"/>
        <end position="136"/>
    </location>
</feature>
<protein>
    <submittedName>
        <fullName evidence="3">Uncharacterized protein</fullName>
    </submittedName>
</protein>
<dbReference type="AlphaFoldDB" id="A0A0G4EPZ0"/>
<feature type="transmembrane region" description="Helical" evidence="2">
    <location>
        <begin position="336"/>
        <end position="358"/>
    </location>
</feature>
<dbReference type="EMBL" id="CDMY01000281">
    <property type="protein sequence ID" value="CEL99489.1"/>
    <property type="molecule type" value="Genomic_DNA"/>
</dbReference>
<feature type="compositionally biased region" description="Low complexity" evidence="1">
    <location>
        <begin position="581"/>
        <end position="603"/>
    </location>
</feature>
<keyword evidence="4" id="KW-1185">Reference proteome</keyword>
<feature type="transmembrane region" description="Helical" evidence="2">
    <location>
        <begin position="304"/>
        <end position="324"/>
    </location>
</feature>
<feature type="compositionally biased region" description="Polar residues" evidence="1">
    <location>
        <begin position="632"/>
        <end position="643"/>
    </location>
</feature>